<evidence type="ECO:0000256" key="6">
    <source>
        <dbReference type="ARBA" id="ARBA00022847"/>
    </source>
</evidence>
<feature type="transmembrane region" description="Helical" evidence="11">
    <location>
        <begin position="126"/>
        <end position="154"/>
    </location>
</feature>
<comment type="function">
    <text evidence="9">May be a proton symporter involved in the uptake of osmolytes such as proline and glycine betaine.</text>
</comment>
<keyword evidence="7 11" id="KW-1133">Transmembrane helix</keyword>
<evidence type="ECO:0000256" key="9">
    <source>
        <dbReference type="ARBA" id="ARBA00037295"/>
    </source>
</evidence>
<keyword evidence="6" id="KW-0769">Symport</keyword>
<dbReference type="InterPro" id="IPR036259">
    <property type="entry name" value="MFS_trans_sf"/>
</dbReference>
<dbReference type="RefSeq" id="WP_369342098.1">
    <property type="nucleotide sequence ID" value="NZ_CP129675.1"/>
</dbReference>
<keyword evidence="5 11" id="KW-0812">Transmembrane</keyword>
<evidence type="ECO:0000256" key="3">
    <source>
        <dbReference type="ARBA" id="ARBA00022448"/>
    </source>
</evidence>
<dbReference type="PANTHER" id="PTHR43045">
    <property type="entry name" value="SHIKIMATE TRANSPORTER"/>
    <property type="match status" value="1"/>
</dbReference>
<dbReference type="InterPro" id="IPR005829">
    <property type="entry name" value="Sugar_transporter_CS"/>
</dbReference>
<gene>
    <name evidence="15" type="ORF">QN062_02835</name>
    <name evidence="14" type="ORF">QN216_06840</name>
    <name evidence="13" type="ORF">QN217_03610</name>
</gene>
<feature type="transmembrane region" description="Helical" evidence="11">
    <location>
        <begin position="63"/>
        <end position="87"/>
    </location>
</feature>
<keyword evidence="3" id="KW-0813">Transport</keyword>
<dbReference type="InterPro" id="IPR020846">
    <property type="entry name" value="MFS_dom"/>
</dbReference>
<dbReference type="KEGG" id="bfk:QN062_02835"/>
<feature type="transmembrane region" description="Helical" evidence="11">
    <location>
        <begin position="200"/>
        <end position="217"/>
    </location>
</feature>
<dbReference type="EMBL" id="CP129682">
    <property type="protein sequence ID" value="XDS48057.1"/>
    <property type="molecule type" value="Genomic_DNA"/>
</dbReference>
<evidence type="ECO:0000256" key="2">
    <source>
        <dbReference type="ARBA" id="ARBA00008240"/>
    </source>
</evidence>
<evidence type="ECO:0000256" key="1">
    <source>
        <dbReference type="ARBA" id="ARBA00004651"/>
    </source>
</evidence>
<evidence type="ECO:0000313" key="15">
    <source>
        <dbReference type="EMBL" id="XDS51134.1"/>
    </source>
</evidence>
<proteinExistence type="inferred from homology"/>
<evidence type="ECO:0000256" key="4">
    <source>
        <dbReference type="ARBA" id="ARBA00022475"/>
    </source>
</evidence>
<evidence type="ECO:0000313" key="13">
    <source>
        <dbReference type="EMBL" id="XDS47235.1"/>
    </source>
</evidence>
<feature type="transmembrane region" description="Helical" evidence="11">
    <location>
        <begin position="293"/>
        <end position="313"/>
    </location>
</feature>
<dbReference type="Gene3D" id="1.20.1250.20">
    <property type="entry name" value="MFS general substrate transporter like domains"/>
    <property type="match status" value="2"/>
</dbReference>
<dbReference type="PROSITE" id="PS50850">
    <property type="entry name" value="MFS"/>
    <property type="match status" value="1"/>
</dbReference>
<dbReference type="AlphaFoldDB" id="A0AB39UGY4"/>
<accession>A0AB39UGY4</accession>
<evidence type="ECO:0000313" key="14">
    <source>
        <dbReference type="EMBL" id="XDS48057.1"/>
    </source>
</evidence>
<keyword evidence="4" id="KW-1003">Cell membrane</keyword>
<reference evidence="14" key="1">
    <citation type="submission" date="2023-07" db="EMBL/GenBank/DDBJ databases">
        <title>Bifidobacterium aquikefiriaerophilum sp. nov. and Bifidobacterium eccum sp. nov., isolated from water kefir.</title>
        <authorList>
            <person name="Breselge S."/>
            <person name="Bellassi P."/>
            <person name="Barcenilla C."/>
            <person name="Alvarez-Ordonez A."/>
            <person name="Morelli L."/>
            <person name="Cotter P.D."/>
        </authorList>
    </citation>
    <scope>NUCLEOTIDE SEQUENCE</scope>
    <source>
        <strain evidence="15">WK012_4_13</strain>
        <strain evidence="14">WK013_4_14</strain>
        <strain evidence="13">WK048_4_13</strain>
    </source>
</reference>
<feature type="transmembrane region" description="Helical" evidence="11">
    <location>
        <begin position="379"/>
        <end position="400"/>
    </location>
</feature>
<dbReference type="CDD" id="cd17369">
    <property type="entry name" value="MFS_ShiA_like"/>
    <property type="match status" value="1"/>
</dbReference>
<dbReference type="SUPFAM" id="SSF103473">
    <property type="entry name" value="MFS general substrate transporter"/>
    <property type="match status" value="1"/>
</dbReference>
<feature type="transmembrane region" description="Helical" evidence="11">
    <location>
        <begin position="448"/>
        <end position="468"/>
    </location>
</feature>
<dbReference type="FunFam" id="1.20.1250.20:FF:000001">
    <property type="entry name" value="Dicarboxylate MFS transporter"/>
    <property type="match status" value="1"/>
</dbReference>
<dbReference type="Pfam" id="PF00083">
    <property type="entry name" value="Sugar_tr"/>
    <property type="match status" value="1"/>
</dbReference>
<feature type="transmembrane region" description="Helical" evidence="11">
    <location>
        <begin position="166"/>
        <end position="188"/>
    </location>
</feature>
<dbReference type="EMBL" id="CP129675">
    <property type="protein sequence ID" value="XDS47235.1"/>
    <property type="molecule type" value="Genomic_DNA"/>
</dbReference>
<evidence type="ECO:0000256" key="10">
    <source>
        <dbReference type="ARBA" id="ARBA00039918"/>
    </source>
</evidence>
<comment type="similarity">
    <text evidence="2">Belongs to the major facilitator superfamily. Metabolite:H+ Symporter (MHS) family (TC 2.A.1.6) family.</text>
</comment>
<name>A0AB39UGY4_9BIFI</name>
<evidence type="ECO:0000256" key="5">
    <source>
        <dbReference type="ARBA" id="ARBA00022692"/>
    </source>
</evidence>
<evidence type="ECO:0000256" key="8">
    <source>
        <dbReference type="ARBA" id="ARBA00023136"/>
    </source>
</evidence>
<feature type="transmembrane region" description="Helical" evidence="11">
    <location>
        <begin position="99"/>
        <end position="120"/>
    </location>
</feature>
<comment type="subcellular location">
    <subcellularLocation>
        <location evidence="1">Cell membrane</location>
        <topology evidence="1">Multi-pass membrane protein</topology>
    </subcellularLocation>
</comment>
<keyword evidence="8 11" id="KW-0472">Membrane</keyword>
<dbReference type="PROSITE" id="PS00217">
    <property type="entry name" value="SUGAR_TRANSPORT_2"/>
    <property type="match status" value="1"/>
</dbReference>
<feature type="transmembrane region" description="Helical" evidence="11">
    <location>
        <begin position="38"/>
        <end position="57"/>
    </location>
</feature>
<dbReference type="GO" id="GO:0005886">
    <property type="term" value="C:plasma membrane"/>
    <property type="evidence" value="ECO:0007669"/>
    <property type="project" value="UniProtKB-SubCell"/>
</dbReference>
<protein>
    <recommendedName>
        <fullName evidence="10">Putative proline/betaine transporter</fullName>
    </recommendedName>
</protein>
<evidence type="ECO:0000256" key="11">
    <source>
        <dbReference type="SAM" id="Phobius"/>
    </source>
</evidence>
<dbReference type="EMBL" id="CP129683">
    <property type="protein sequence ID" value="XDS51134.1"/>
    <property type="molecule type" value="Genomic_DNA"/>
</dbReference>
<evidence type="ECO:0000256" key="7">
    <source>
        <dbReference type="ARBA" id="ARBA00022989"/>
    </source>
</evidence>
<dbReference type="InterPro" id="IPR005828">
    <property type="entry name" value="MFS_sugar_transport-like"/>
</dbReference>
<feature type="transmembrane region" description="Helical" evidence="11">
    <location>
        <begin position="421"/>
        <end position="442"/>
    </location>
</feature>
<feature type="transmembrane region" description="Helical" evidence="11">
    <location>
        <begin position="325"/>
        <end position="343"/>
    </location>
</feature>
<evidence type="ECO:0000259" key="12">
    <source>
        <dbReference type="PROSITE" id="PS50850"/>
    </source>
</evidence>
<dbReference type="PANTHER" id="PTHR43045:SF1">
    <property type="entry name" value="SHIKIMATE TRANSPORTER"/>
    <property type="match status" value="1"/>
</dbReference>
<feature type="transmembrane region" description="Helical" evidence="11">
    <location>
        <begin position="355"/>
        <end position="373"/>
    </location>
</feature>
<sequence length="484" mass="53129">MSQGTIDASGSSQKLSGQRRKYLSKVVISSFIGNTLEYYDYLVYGTASAIAFPTVFFAHDSTFVATLSAFATFAVGFFARPLGGMFFGHRGDKAGRKSTLIMTLMIMGIATFAVGCIPSVESIGLFAPLLLIVLRLVQGFAVGGEWGGSMIIVLESAPSKHRGFWAAWPNTGGFSSQIIITILFAWVYTLPKDQMLSWGWRVPFWLSAIVMLLGLWMRRSLEESPVFTHAKAATERTGRNRSLTVENFEESTQALESQAVEGDVRPAAKVAEKTHGPLYRVFVEDWRDLIRIVGLRFAESLPYFLLCTFALSYGPQHLGIAKEELNWAILIMSVLAFPAHGLYAALSDRIGRRPVYLIGTIIVFLTAFPFFIALQSKSFILIVIAYVVVLNLGHNAINAVQPSFFAELFPVDRRYSGAATGREVASILSGGLTPFIATALAGSDGSHWYYVAIYVMLGAVFTAVSLWLTPETYHNDLSAAKTHD</sequence>
<organism evidence="14">
    <name type="scientific">Bifidobacterium fermentum</name>
    <dbReference type="NCBI Taxonomy" id="3059035"/>
    <lineage>
        <taxon>Bacteria</taxon>
        <taxon>Bacillati</taxon>
        <taxon>Actinomycetota</taxon>
        <taxon>Actinomycetes</taxon>
        <taxon>Bifidobacteriales</taxon>
        <taxon>Bifidobacteriaceae</taxon>
        <taxon>Bifidobacterium</taxon>
    </lineage>
</organism>
<feature type="domain" description="Major facilitator superfamily (MFS) profile" evidence="12">
    <location>
        <begin position="26"/>
        <end position="473"/>
    </location>
</feature>
<dbReference type="GO" id="GO:0015293">
    <property type="term" value="F:symporter activity"/>
    <property type="evidence" value="ECO:0007669"/>
    <property type="project" value="UniProtKB-KW"/>
</dbReference>